<evidence type="ECO:0000313" key="3">
    <source>
        <dbReference type="Proteomes" id="UP000284006"/>
    </source>
</evidence>
<dbReference type="Proteomes" id="UP000284006">
    <property type="component" value="Unassembled WGS sequence"/>
</dbReference>
<reference evidence="2 3" key="1">
    <citation type="submission" date="2018-09" db="EMBL/GenBank/DDBJ databases">
        <authorList>
            <person name="Zhu H."/>
        </authorList>
    </citation>
    <scope>NUCLEOTIDE SEQUENCE [LARGE SCALE GENOMIC DNA]</scope>
    <source>
        <strain evidence="2 3">K1S02-61</strain>
    </source>
</reference>
<organism evidence="2 3">
    <name type="scientific">Massilia cavernae</name>
    <dbReference type="NCBI Taxonomy" id="2320864"/>
    <lineage>
        <taxon>Bacteria</taxon>
        <taxon>Pseudomonadati</taxon>
        <taxon>Pseudomonadota</taxon>
        <taxon>Betaproteobacteria</taxon>
        <taxon>Burkholderiales</taxon>
        <taxon>Oxalobacteraceae</taxon>
        <taxon>Telluria group</taxon>
        <taxon>Massilia</taxon>
    </lineage>
</organism>
<dbReference type="OrthoDB" id="5943at2"/>
<dbReference type="EMBL" id="QYUP01000149">
    <property type="protein sequence ID" value="RJG11423.1"/>
    <property type="molecule type" value="Genomic_DNA"/>
</dbReference>
<protein>
    <submittedName>
        <fullName evidence="2">DUF4198 domain-containing protein</fullName>
    </submittedName>
</protein>
<evidence type="ECO:0000256" key="1">
    <source>
        <dbReference type="SAM" id="SignalP"/>
    </source>
</evidence>
<feature type="signal peptide" evidence="1">
    <location>
        <begin position="1"/>
        <end position="22"/>
    </location>
</feature>
<name>A0A418XG25_9BURK</name>
<dbReference type="RefSeq" id="WP_119812475.1">
    <property type="nucleotide sequence ID" value="NZ_QYUP01000149.1"/>
</dbReference>
<dbReference type="Pfam" id="PF10670">
    <property type="entry name" value="DUF4198"/>
    <property type="match status" value="1"/>
</dbReference>
<feature type="chain" id="PRO_5019260709" evidence="1">
    <location>
        <begin position="23"/>
        <end position="272"/>
    </location>
</feature>
<sequence>MTNTKNVLLAAVLATLSLQASAHRPWLLPTLSTADGKEPVVLIDGAVSENLFDFDHMAMKLDGVMVTDPDGVSTPAPAGVTQKSRASFELKMPKPGTYKVSTSNVTMMASWKEGGETRRFRGSEEAFKKDVPANAVELQSGSQHARIETFVSANKSSNGALKPSGVGLEMVPVTHPNELRAGETATWRFTLDGKPLANFPFSLVPGGVRHRGVLGEIRLSTDANGQASVKLPDGGWYWMSASYPAGLAKGAQPPGPNPRRYSYTASLEVLPE</sequence>
<comment type="caution">
    <text evidence="2">The sequence shown here is derived from an EMBL/GenBank/DDBJ whole genome shotgun (WGS) entry which is preliminary data.</text>
</comment>
<accession>A0A418XG25</accession>
<gene>
    <name evidence="2" type="ORF">D3872_20075</name>
</gene>
<evidence type="ECO:0000313" key="2">
    <source>
        <dbReference type="EMBL" id="RJG11423.1"/>
    </source>
</evidence>
<keyword evidence="3" id="KW-1185">Reference proteome</keyword>
<keyword evidence="1" id="KW-0732">Signal</keyword>
<dbReference type="InterPro" id="IPR019613">
    <property type="entry name" value="DUF4198"/>
</dbReference>
<proteinExistence type="predicted"/>
<dbReference type="AlphaFoldDB" id="A0A418XG25"/>